<evidence type="ECO:0000313" key="3">
    <source>
        <dbReference type="EMBL" id="KAG7098098.1"/>
    </source>
</evidence>
<dbReference type="Pfam" id="PF17667">
    <property type="entry name" value="Pkinase_fungal"/>
    <property type="match status" value="1"/>
</dbReference>
<reference evidence="3" key="1">
    <citation type="journal article" date="2021" name="Genome Biol. Evol.">
        <title>The assembled and annotated genome of the fairy-ring fungus Marasmius oreades.</title>
        <authorList>
            <person name="Hiltunen M."/>
            <person name="Ament-Velasquez S.L."/>
            <person name="Johannesson H."/>
        </authorList>
    </citation>
    <scope>NUCLEOTIDE SEQUENCE</scope>
    <source>
        <strain evidence="3">03SP1</strain>
    </source>
</reference>
<dbReference type="InterPro" id="IPR040976">
    <property type="entry name" value="Pkinase_fungal"/>
</dbReference>
<dbReference type="InterPro" id="IPR001660">
    <property type="entry name" value="SAM"/>
</dbReference>
<gene>
    <name evidence="3" type="ORF">E1B28_000072</name>
</gene>
<dbReference type="PROSITE" id="PS50105">
    <property type="entry name" value="SAM_DOMAIN"/>
    <property type="match status" value="1"/>
</dbReference>
<feature type="compositionally biased region" description="Polar residues" evidence="1">
    <location>
        <begin position="797"/>
        <end position="816"/>
    </location>
</feature>
<dbReference type="GO" id="GO:0004672">
    <property type="term" value="F:protein kinase activity"/>
    <property type="evidence" value="ECO:0007669"/>
    <property type="project" value="InterPro"/>
</dbReference>
<evidence type="ECO:0000256" key="1">
    <source>
        <dbReference type="SAM" id="MobiDB-lite"/>
    </source>
</evidence>
<dbReference type="PROSITE" id="PS00109">
    <property type="entry name" value="PROTEIN_KINASE_TYR"/>
    <property type="match status" value="1"/>
</dbReference>
<feature type="compositionally biased region" description="Basic and acidic residues" evidence="1">
    <location>
        <begin position="749"/>
        <end position="779"/>
    </location>
</feature>
<feature type="compositionally biased region" description="Low complexity" evidence="1">
    <location>
        <begin position="835"/>
        <end position="847"/>
    </location>
</feature>
<dbReference type="SUPFAM" id="SSF47769">
    <property type="entry name" value="SAM/Pointed domain"/>
    <property type="match status" value="1"/>
</dbReference>
<dbReference type="RefSeq" id="XP_043014568.1">
    <property type="nucleotide sequence ID" value="XM_043145869.1"/>
</dbReference>
<feature type="domain" description="SAM" evidence="2">
    <location>
        <begin position="631"/>
        <end position="696"/>
    </location>
</feature>
<dbReference type="PANTHER" id="PTHR38248:SF2">
    <property type="entry name" value="FUNK1 11"/>
    <property type="match status" value="1"/>
</dbReference>
<keyword evidence="4" id="KW-1185">Reference proteome</keyword>
<dbReference type="PANTHER" id="PTHR38248">
    <property type="entry name" value="FUNK1 6"/>
    <property type="match status" value="1"/>
</dbReference>
<evidence type="ECO:0000259" key="2">
    <source>
        <dbReference type="PROSITE" id="PS50105"/>
    </source>
</evidence>
<feature type="region of interest" description="Disordered" evidence="1">
    <location>
        <begin position="749"/>
        <end position="869"/>
    </location>
</feature>
<sequence length="869" mass="97554">MQALEYEFPKGCNDSLCASGKDSSNLTIDMKLPEPNKVMRRIGSSMDCKWSGPVSPQQFLDKFLNIAVPKTKPNFTLQRKKALKAAVTGSSDLQKGFKTGHHERFSYSPLIDQLKVYCPMLKLEKTADNPETILWNNRKLTIKPDITAYNSSDSPTDGHKTDLSRAEVLFELKSKNGVDSFAKIDTGRPNSTEADNTLDQISTYAGAVFARQFRTHLFSVFIFGEHVRLIRWDRGGATFSDKFHLWENPFLLDFLWRYNYADAETRGRDPSVIPLDVTDPVGNRRATRARDILGMKEGEKVYKFTVDDEATQEKRAFYGGKVVTEAPPVSTGRSTRGFLVTTLDALDLIGSVTDWSSHIHYMKETWRVMVDALEPEWKIYQRLKDANVPHVPTILASGDAAGDWQATVTGTVVPKNHGLDIRRHHHCFIVMKEVGLPLTDFKVHKELVGAMRDALKAHQGAYERANVLHRDISVGNILIYDQGGLLIDWEFSKVVNPRISNTPRLDERTGTWQFISARILLLAGQDILHTLTDDLESFFHVLCWVAVQYVQHELSDSEVVDLLWMVYDHAIQSNGKDTGGQNKKEAMTGKKFSKVVQFQSGPLARLVKKIEAAFASWYNDTDNHTANPLTWTSEDVALHLKKEGVPEDVVANFRVGNITGPRLLELDDRSLLDTVAVTKNINRRDILDIIECLEEENAESNTRTTVAQLKNHGWMIDMFDVAFDLLKDKSSEAQRAVSRNLWDAVRAARTPEAREGKKTTRTEYVENESSKKSANKADQEAVDDADAPPKKKPRTAASCSNTACGGGSNTRTNVTGGRQDVPRKRSRSGGRLEQSRPSSNRSVNSLRRSARLRERSQNGSLSRRGSRSS</sequence>
<proteinExistence type="predicted"/>
<dbReference type="EMBL" id="CM032181">
    <property type="protein sequence ID" value="KAG7098098.1"/>
    <property type="molecule type" value="Genomic_DNA"/>
</dbReference>
<dbReference type="AlphaFoldDB" id="A0A9P8AE37"/>
<dbReference type="SMART" id="SM00454">
    <property type="entry name" value="SAM"/>
    <property type="match status" value="1"/>
</dbReference>
<dbReference type="Proteomes" id="UP001049176">
    <property type="component" value="Chromosome 1"/>
</dbReference>
<organism evidence="3 4">
    <name type="scientific">Marasmius oreades</name>
    <name type="common">fairy-ring Marasmius</name>
    <dbReference type="NCBI Taxonomy" id="181124"/>
    <lineage>
        <taxon>Eukaryota</taxon>
        <taxon>Fungi</taxon>
        <taxon>Dikarya</taxon>
        <taxon>Basidiomycota</taxon>
        <taxon>Agaricomycotina</taxon>
        <taxon>Agaricomycetes</taxon>
        <taxon>Agaricomycetidae</taxon>
        <taxon>Agaricales</taxon>
        <taxon>Marasmiineae</taxon>
        <taxon>Marasmiaceae</taxon>
        <taxon>Marasmius</taxon>
    </lineage>
</organism>
<dbReference type="KEGG" id="more:E1B28_000072"/>
<dbReference type="SUPFAM" id="SSF56112">
    <property type="entry name" value="Protein kinase-like (PK-like)"/>
    <property type="match status" value="1"/>
</dbReference>
<dbReference type="GeneID" id="66069148"/>
<accession>A0A9P8AE37</accession>
<name>A0A9P8AE37_9AGAR</name>
<protein>
    <recommendedName>
        <fullName evidence="2">SAM domain-containing protein</fullName>
    </recommendedName>
</protein>
<comment type="caution">
    <text evidence="3">The sequence shown here is derived from an EMBL/GenBank/DDBJ whole genome shotgun (WGS) entry which is preliminary data.</text>
</comment>
<dbReference type="Gene3D" id="1.10.150.50">
    <property type="entry name" value="Transcription Factor, Ets-1"/>
    <property type="match status" value="1"/>
</dbReference>
<dbReference type="OrthoDB" id="2739948at2759"/>
<dbReference type="InterPro" id="IPR008266">
    <property type="entry name" value="Tyr_kinase_AS"/>
</dbReference>
<dbReference type="InterPro" id="IPR013761">
    <property type="entry name" value="SAM/pointed_sf"/>
</dbReference>
<evidence type="ECO:0000313" key="4">
    <source>
        <dbReference type="Proteomes" id="UP001049176"/>
    </source>
</evidence>
<dbReference type="InterPro" id="IPR011009">
    <property type="entry name" value="Kinase-like_dom_sf"/>
</dbReference>
<dbReference type="Gene3D" id="1.10.510.10">
    <property type="entry name" value="Transferase(Phosphotransferase) domain 1"/>
    <property type="match status" value="1"/>
</dbReference>